<dbReference type="PROSITE" id="PS51194">
    <property type="entry name" value="HELICASE_CTER"/>
    <property type="match status" value="1"/>
</dbReference>
<dbReference type="PROSITE" id="PS51192">
    <property type="entry name" value="HELICASE_ATP_BIND_1"/>
    <property type="match status" value="1"/>
</dbReference>
<dbReference type="GO" id="GO:0016020">
    <property type="term" value="C:membrane"/>
    <property type="evidence" value="ECO:0007669"/>
    <property type="project" value="InterPro"/>
</dbReference>
<dbReference type="Gene3D" id="3.40.50.300">
    <property type="entry name" value="P-loop containing nucleotide triphosphate hydrolases"/>
    <property type="match status" value="3"/>
</dbReference>
<feature type="domain" description="Helicase C-terminal" evidence="12">
    <location>
        <begin position="1390"/>
        <end position="1594"/>
    </location>
</feature>
<dbReference type="PRINTS" id="PR00906">
    <property type="entry name" value="SECA"/>
</dbReference>
<keyword evidence="7" id="KW-0811">Translocation</keyword>
<feature type="domain" description="SecA family profile" evidence="13">
    <location>
        <begin position="885"/>
        <end position="1551"/>
    </location>
</feature>
<feature type="transmembrane region" description="Helical" evidence="10">
    <location>
        <begin position="2337"/>
        <end position="2358"/>
    </location>
</feature>
<evidence type="ECO:0000256" key="5">
    <source>
        <dbReference type="ARBA" id="ARBA00022927"/>
    </source>
</evidence>
<evidence type="ECO:0000259" key="12">
    <source>
        <dbReference type="PROSITE" id="PS51194"/>
    </source>
</evidence>
<dbReference type="Pfam" id="PF21090">
    <property type="entry name" value="P-loop_SecA"/>
    <property type="match status" value="1"/>
</dbReference>
<dbReference type="InterPro" id="IPR019734">
    <property type="entry name" value="TPR_rpt"/>
</dbReference>
<keyword evidence="6" id="KW-1278">Translocase</keyword>
<feature type="repeat" description="TPR" evidence="9">
    <location>
        <begin position="1655"/>
        <end position="1688"/>
    </location>
</feature>
<dbReference type="EMBL" id="GL451841">
    <property type="protein sequence ID" value="EFN78490.1"/>
    <property type="molecule type" value="Genomic_DNA"/>
</dbReference>
<keyword evidence="10" id="KW-0812">Transmembrane</keyword>
<dbReference type="InterPro" id="IPR011115">
    <property type="entry name" value="SecA_DEAD"/>
</dbReference>
<feature type="domain" description="Helicase ATP-binding" evidence="11">
    <location>
        <begin position="980"/>
        <end position="1116"/>
    </location>
</feature>
<evidence type="ECO:0000256" key="10">
    <source>
        <dbReference type="SAM" id="Phobius"/>
    </source>
</evidence>
<dbReference type="InterPro" id="IPR027417">
    <property type="entry name" value="P-loop_NTPase"/>
</dbReference>
<dbReference type="OrthoDB" id="7663308at2759"/>
<keyword evidence="5" id="KW-0653">Protein transport</keyword>
<evidence type="ECO:0000259" key="11">
    <source>
        <dbReference type="PROSITE" id="PS51192"/>
    </source>
</evidence>
<keyword evidence="2" id="KW-0963">Cytoplasm</keyword>
<feature type="transmembrane region" description="Helical" evidence="10">
    <location>
        <begin position="2364"/>
        <end position="2387"/>
    </location>
</feature>
<keyword evidence="10" id="KW-1133">Transmembrane helix</keyword>
<proteinExistence type="predicted"/>
<keyword evidence="4" id="KW-0067">ATP-binding</keyword>
<evidence type="ECO:0000256" key="9">
    <source>
        <dbReference type="PROSITE-ProRule" id="PRU00339"/>
    </source>
</evidence>
<dbReference type="Pfam" id="PF07517">
    <property type="entry name" value="SecA_DEAD"/>
    <property type="match status" value="1"/>
</dbReference>
<accession>E2C0P3</accession>
<dbReference type="InParanoid" id="E2C0P3"/>
<dbReference type="InterPro" id="IPR000185">
    <property type="entry name" value="SecA"/>
</dbReference>
<dbReference type="PROSITE" id="PS51196">
    <property type="entry name" value="SECA_MOTOR_DEAD"/>
    <property type="match status" value="1"/>
</dbReference>
<protein>
    <submittedName>
        <fullName evidence="14">Protein translocase subunit secA</fullName>
    </submittedName>
</protein>
<evidence type="ECO:0000256" key="4">
    <source>
        <dbReference type="ARBA" id="ARBA00022840"/>
    </source>
</evidence>
<evidence type="ECO:0000313" key="15">
    <source>
        <dbReference type="Proteomes" id="UP000008237"/>
    </source>
</evidence>
<dbReference type="GO" id="GO:0006886">
    <property type="term" value="P:intracellular protein transport"/>
    <property type="evidence" value="ECO:0007669"/>
    <property type="project" value="InterPro"/>
</dbReference>
<dbReference type="PANTHER" id="PTHR30612:SF0">
    <property type="entry name" value="CHLOROPLAST PROTEIN-TRANSPORTING ATPASE"/>
    <property type="match status" value="1"/>
</dbReference>
<dbReference type="InterPro" id="IPR044722">
    <property type="entry name" value="SecA_SF2_C"/>
</dbReference>
<sequence>MSFIDCAHWMKGKYYGTNENNKLELSCYDSNASNRIYVPYRATNSNNKYVQILETNIPKPVSTTFTKKDISTRSERQIQAERKKNISQEHIFMRYSQHMVETNIGLNDIQTYMRYAAEHDFGIMQNREQQMKEISQITITRTELSSQKNAKTLSTTSPSIESQQIRRMFLEDLLKPLRQASLNEYLVLKNKQLNYSDFNDLFELYKRLKERYTQKKKENTNDSACDIQVQLKNIKQLLIEKYRLAILQKIALQIAEYRCVANKKFELTPKNAIKYFQRTSRNSFVNPDHKELEQYFFEDNETQRKMISKFCTAKNMSKYHEAFKFSIASFVMDEGENKEAHPNVKKYYEEYSKFIGEQDMKLKKFYKESKLDARSCNKVVGQFFRSLNNAIVESKLGENMKKDKKLKEIYLRFSEVFNERFSWEECMMNPKIFKEYVRHIQLHGPLSPSYRELLAYIFNINICIYITDQSNQICLLDVHNPQSTNMMYLWYTNNNYTLLDINQDFVRLNMERDGRANLFAKIIAKVESMKRKLDLDEYMKEGLFLPGIIEDDSVISSTEIENDERLDMYNIIEQFSSSEERRKLRFMLNKISSEYVGQREIIHAIAKVFSCNGRHITYNELCCLVNTVLNFVIEDCPGLNAVLNFVVEDRPGLNVFSWIITAYPQQQWLNEIILLKLENHFQMLLDEIHEWRRYLANIHDKETLLLLSSKLEQSKLNKAFSKECIGTILYFLSNISECVPELHVLELSGWLYAIKKKYWTTKLSTLAEWDDEELLTACYYLLSLENSAGTSLINEFIQFLIKEEVTLQTNKSTSVTCEGLSPSQKRISLKNTPDLLQILSSFHNGEWKLSKEVLNTFKDRQIDKRTIQMKEMFRTNGEDRNVERLIDLIRDDGNTSECILNDLNAIRDIIRAMKQVTAASEEEIKQKIAKHISNIQLIDKKSDKLQYVHKYMTDLLSLIDNVINMKKNFRLRDTQKLAILTLFRNECSTLMQISTGEGKSLIIAALSILKALCGQKVDIITSSSILAKRDSKINSDIYDLFSVSVSHNCDDDVENRKEVYSCKNVVYGQLSNFQRDYLLDQFYGRNILGGRSFDNVIIDEVDSMLLDKGNNILYLSQDLPCLDKLESVYVYIWQLINKTFEGQKQSPRTVDSKAIRQAVLCNMYGSLLKEDIRKIDEHISNQQINTIWERLIEYNIIDKDGYLLKDNVSKRDIMQVLSPGIERYERYLMYMFEHISKRERFVVVPNYLKPFVHLHLDAWINNAKMALLMQERQDYIVDVDRKGSKPKVADIIIIDRDTGTGQTNTQWDEALHQFLQLKHGCKLSTQSLKAVFVSNVRYLKLYSKLYGLTGTLGSHREQDLLRNIYGVDFVTVPTTKMRMFKEYYPIVCPNLQEWCQQICLEANTCIKAGRSVLIICETVRDVESVYSELHAKNIYINTMNLHTYTRDYESFDIATEYLCEGQIIIATNLAGGGTDIKITKQLDKVGGLHVCLTYIRNNNRVEQQAFGRTARYGNNGSGRLIILSSGSTQNAVLQTLHLKKERDIKEIHRTSDIKLYYETRISVEEDAFHKFKEVYQQLEKNLKDEVCDEVKEILLRSCLDEWVFWLDENSKYINGTLGMQNMDKYEASFSILMDRLRALKISKESKNWVYWTREPTQIVRLAKYFARNKQQDMAIELFDRVIKEEPNFSESAHYYKAFSLIKKIDKKDRGALKELKKELREAAKLLRKHRDYAVKVGDIIGTLRHRDPDIVQINVFKKQHKNISTIYQIFLQSIDDVLGHNVTPRSLEKYDINKEFAETLYLDLIKNDILRRPRISRNIKESLVKKICENHGIIPKELIDFLMKKRGSSIELQQFEKDMKKSVRMPNRKEFWKLLVKEKILKDEVKYVTIRGLRNVDPSLWKSVHDNNMIEEKKLERQALEWNKGQLFFDIDKRLYQKEDGDITLEKRLFKEFISGEKYKILKRRNVFTYNKKATYDVDKLENVVFPCFDSITVEDFTERGISEKDAKRILTDLVNQSILSNREEDMYRLVVHYTYITYLQLPSCPIYESFVIQLLNICFMYRIALQKLVQDFQDEAVPVNLQLITEPHQSVIRSLIEEKIVKLAKVSSDNDRLECKLRNIYKRIICGKDVFMQILYKNNLIPRMKKDAELFNYIVHKKWIDVMESLEENVIKSFKGQNHMKNTSKSLNTSVEMATGMWHPKASSILMYNYYSLIGKEREKILVFVDGETLRCTRESTNYEGPTETIKIIIDAHNDLGKKATIKNIVKTLESLQNTLKTLDVPDCSMMPLLKYMETSEFFSSGDYSIEELRVFAMNGLDDLLVVQEQRWSRKMIFKAAAVVVFGIMQIILATILQIFWASTMTYLAGALISEGVSDIFFAILAFRNGYFSWKSYMKHKIMNLAITGLKFSLKAMFSSASETSSYENSIVEPNVSSVGKQVFNELAHKGTHFLQQEFTKRVAISSMQGVTFDLTSANVDWIIYDYMKDVCRDIGSFIMERIGEAIEMHVTCDALKMAYRTLGRQDATALIRDHTNDFARNTTFVELSRVCSKVAYILINKVKRFRSLRLPFGSSYRKTLMKLMGPVNMILEKSDALCNVWNITDNMLNKLQTQISESSEMNTRIKQDQQNLTDDDMTTDMNRFRYDVIIMWEMILCTRASQVIDKEIVSPIMHTVTSCVLNYADSPIQSMNIDYKKCQFFDRFQQDKREYEEEKMRRGEGGAEKIRVTSEEEYHRNLQNLLMKNRNPKLFADMVRENVPIDTTCVAACRWVLHRMLEIHGFNVERLILVSPMDEAYGLSEYISIMLDDKQGKVKILLQDGYFQISRKDRHDTGDFSDNSLYEILCQYVPSLDRISAETFREEVANVIETSPGIRDRLLYGWHQFKIGIELISGKKARSQSVSCEISIEEDEEDMKDWAQNNDYDVDLTVNKVLSNKELQHQRTKALNAAFQKCCEFVRQYKNVERRPVNLRLEDFKPTLYDIIYVNTPYEGEICFFPVQMEAELKVLVPETEKQTEIIKLKINIKNPCITEVKHGPKVPHVGYSVTGCGDLSLRARGHILINKEGNDFLPHRNGNNIDVTSLLAEEMIPDDQQVSILRMFAGPSDYEKVLAQYVTQNFDLSSMRGKKFFRTFY</sequence>
<keyword evidence="1" id="KW-0813">Transport</keyword>
<reference evidence="14 15" key="1">
    <citation type="journal article" date="2010" name="Science">
        <title>Genomic comparison of the ants Camponotus floridanus and Harpegnathos saltator.</title>
        <authorList>
            <person name="Bonasio R."/>
            <person name="Zhang G."/>
            <person name="Ye C."/>
            <person name="Mutti N.S."/>
            <person name="Fang X."/>
            <person name="Qin N."/>
            <person name="Donahue G."/>
            <person name="Yang P."/>
            <person name="Li Q."/>
            <person name="Li C."/>
            <person name="Zhang P."/>
            <person name="Huang Z."/>
            <person name="Berger S.L."/>
            <person name="Reinberg D."/>
            <person name="Wang J."/>
            <person name="Liebig J."/>
        </authorList>
    </citation>
    <scope>NUCLEOTIDE SEQUENCE [LARGE SCALE GENOMIC DNA]</scope>
    <source>
        <strain evidence="14 15">R22 G/1</strain>
    </source>
</reference>
<dbReference type="SUPFAM" id="SSF52540">
    <property type="entry name" value="P-loop containing nucleoside triphosphate hydrolases"/>
    <property type="match status" value="2"/>
</dbReference>
<gene>
    <name evidence="14" type="ORF">EAI_15494</name>
</gene>
<dbReference type="InterPro" id="IPR014001">
    <property type="entry name" value="Helicase_ATP-bd"/>
</dbReference>
<keyword evidence="15" id="KW-1185">Reference proteome</keyword>
<dbReference type="SMART" id="SM00957">
    <property type="entry name" value="SecA_DEAD"/>
    <property type="match status" value="1"/>
</dbReference>
<dbReference type="GO" id="GO:0006605">
    <property type="term" value="P:protein targeting"/>
    <property type="evidence" value="ECO:0007669"/>
    <property type="project" value="InterPro"/>
</dbReference>
<evidence type="ECO:0000259" key="13">
    <source>
        <dbReference type="PROSITE" id="PS51196"/>
    </source>
</evidence>
<evidence type="ECO:0000256" key="3">
    <source>
        <dbReference type="ARBA" id="ARBA00022741"/>
    </source>
</evidence>
<dbReference type="InterPro" id="IPR014018">
    <property type="entry name" value="SecA_motor_DEAD"/>
</dbReference>
<organism evidence="15">
    <name type="scientific">Harpegnathos saltator</name>
    <name type="common">Jerdon's jumping ant</name>
    <dbReference type="NCBI Taxonomy" id="610380"/>
    <lineage>
        <taxon>Eukaryota</taxon>
        <taxon>Metazoa</taxon>
        <taxon>Ecdysozoa</taxon>
        <taxon>Arthropoda</taxon>
        <taxon>Hexapoda</taxon>
        <taxon>Insecta</taxon>
        <taxon>Pterygota</taxon>
        <taxon>Neoptera</taxon>
        <taxon>Endopterygota</taxon>
        <taxon>Hymenoptera</taxon>
        <taxon>Apocrita</taxon>
        <taxon>Aculeata</taxon>
        <taxon>Formicoidea</taxon>
        <taxon>Formicidae</taxon>
        <taxon>Ponerinae</taxon>
        <taxon>Ponerini</taxon>
        <taxon>Harpegnathos</taxon>
    </lineage>
</organism>
<evidence type="ECO:0000256" key="8">
    <source>
        <dbReference type="ARBA" id="ARBA00023136"/>
    </source>
</evidence>
<dbReference type="InterPro" id="IPR001650">
    <property type="entry name" value="Helicase_C-like"/>
</dbReference>
<dbReference type="GO" id="GO:0005524">
    <property type="term" value="F:ATP binding"/>
    <property type="evidence" value="ECO:0007669"/>
    <property type="project" value="UniProtKB-KW"/>
</dbReference>
<dbReference type="Gene3D" id="3.90.1440.10">
    <property type="entry name" value="SecA, preprotein cross-linking domain"/>
    <property type="match status" value="1"/>
</dbReference>
<evidence type="ECO:0000256" key="7">
    <source>
        <dbReference type="ARBA" id="ARBA00023010"/>
    </source>
</evidence>
<dbReference type="Proteomes" id="UP000008237">
    <property type="component" value="Unassembled WGS sequence"/>
</dbReference>
<evidence type="ECO:0000313" key="14">
    <source>
        <dbReference type="EMBL" id="EFN78490.1"/>
    </source>
</evidence>
<keyword evidence="9" id="KW-0802">TPR repeat</keyword>
<keyword evidence="8 10" id="KW-0472">Membrane</keyword>
<evidence type="ECO:0000256" key="6">
    <source>
        <dbReference type="ARBA" id="ARBA00022967"/>
    </source>
</evidence>
<evidence type="ECO:0000256" key="2">
    <source>
        <dbReference type="ARBA" id="ARBA00022490"/>
    </source>
</evidence>
<dbReference type="PANTHER" id="PTHR30612">
    <property type="entry name" value="SECA INNER MEMBRANE COMPONENT OF SEC PROTEIN SECRETION SYSTEM"/>
    <property type="match status" value="1"/>
</dbReference>
<dbReference type="PROSITE" id="PS50005">
    <property type="entry name" value="TPR"/>
    <property type="match status" value="1"/>
</dbReference>
<dbReference type="GO" id="GO:0017038">
    <property type="term" value="P:protein import"/>
    <property type="evidence" value="ECO:0007669"/>
    <property type="project" value="InterPro"/>
</dbReference>
<name>E2C0P3_HARSA</name>
<evidence type="ECO:0000256" key="1">
    <source>
        <dbReference type="ARBA" id="ARBA00022448"/>
    </source>
</evidence>
<keyword evidence="3" id="KW-0547">Nucleotide-binding</keyword>